<gene>
    <name evidence="5" type="ORF">H8S23_06150</name>
</gene>
<evidence type="ECO:0000313" key="6">
    <source>
        <dbReference type="Proteomes" id="UP000659630"/>
    </source>
</evidence>
<name>A0A923I8W1_9FIRM</name>
<dbReference type="InterPro" id="IPR001638">
    <property type="entry name" value="Solute-binding_3/MltF_N"/>
</dbReference>
<evidence type="ECO:0000256" key="3">
    <source>
        <dbReference type="SAM" id="SignalP"/>
    </source>
</evidence>
<feature type="region of interest" description="Disordered" evidence="2">
    <location>
        <begin position="22"/>
        <end position="56"/>
    </location>
</feature>
<evidence type="ECO:0000259" key="4">
    <source>
        <dbReference type="SMART" id="SM00062"/>
    </source>
</evidence>
<sequence>MKKITAMVLALAMALSLAACGGSDSSSVPPDASGTGPSASAPAAGSSAPDSGAGDWSASERIAGIKAAGKIVLGTSADYPPFEFHTEIDGTDTIVGFDVALAQKVADALGVELEVVDMSFDNLLISLDKGDFDFVMASLSNTPERAKAVDFSSSYFRGAQVVLVRAEDADKYTTQESLAGCQVAAQKGAIQVPLANEIAGAENVVQLTKVGDMITELKAGKVEAVFLDNTIGAGYAAVHDDLVMQDIGIVYESNGNVAAVKKGDADLAAFISEVFDALTEEEINALLGEAQATAGIVEE</sequence>
<dbReference type="SMART" id="SM00062">
    <property type="entry name" value="PBPb"/>
    <property type="match status" value="1"/>
</dbReference>
<organism evidence="5 6">
    <name type="scientific">Anaerofilum hominis</name>
    <dbReference type="NCBI Taxonomy" id="2763016"/>
    <lineage>
        <taxon>Bacteria</taxon>
        <taxon>Bacillati</taxon>
        <taxon>Bacillota</taxon>
        <taxon>Clostridia</taxon>
        <taxon>Eubacteriales</taxon>
        <taxon>Oscillospiraceae</taxon>
        <taxon>Anaerofilum</taxon>
    </lineage>
</organism>
<dbReference type="Pfam" id="PF00497">
    <property type="entry name" value="SBP_bac_3"/>
    <property type="match status" value="1"/>
</dbReference>
<protein>
    <submittedName>
        <fullName evidence="5">Transporter substrate-binding domain-containing protein</fullName>
    </submittedName>
</protein>
<evidence type="ECO:0000256" key="2">
    <source>
        <dbReference type="SAM" id="MobiDB-lite"/>
    </source>
</evidence>
<dbReference type="EMBL" id="JACONZ010000002">
    <property type="protein sequence ID" value="MBC5581082.1"/>
    <property type="molecule type" value="Genomic_DNA"/>
</dbReference>
<accession>A0A923I8W1</accession>
<dbReference type="SUPFAM" id="SSF53850">
    <property type="entry name" value="Periplasmic binding protein-like II"/>
    <property type="match status" value="1"/>
</dbReference>
<keyword evidence="6" id="KW-1185">Reference proteome</keyword>
<comment type="caution">
    <text evidence="5">The sequence shown here is derived from an EMBL/GenBank/DDBJ whole genome shotgun (WGS) entry which is preliminary data.</text>
</comment>
<reference evidence="5" key="1">
    <citation type="submission" date="2020-08" db="EMBL/GenBank/DDBJ databases">
        <title>Genome public.</title>
        <authorList>
            <person name="Liu C."/>
            <person name="Sun Q."/>
        </authorList>
    </citation>
    <scope>NUCLEOTIDE SEQUENCE</scope>
    <source>
        <strain evidence="5">BX8</strain>
    </source>
</reference>
<dbReference type="Proteomes" id="UP000659630">
    <property type="component" value="Unassembled WGS sequence"/>
</dbReference>
<feature type="compositionally biased region" description="Low complexity" evidence="2">
    <location>
        <begin position="29"/>
        <end position="56"/>
    </location>
</feature>
<feature type="domain" description="Solute-binding protein family 3/N-terminal" evidence="4">
    <location>
        <begin position="70"/>
        <end position="290"/>
    </location>
</feature>
<dbReference type="RefSeq" id="WP_186887452.1">
    <property type="nucleotide sequence ID" value="NZ_JACONZ010000002.1"/>
</dbReference>
<dbReference type="Gene3D" id="3.40.190.10">
    <property type="entry name" value="Periplasmic binding protein-like II"/>
    <property type="match status" value="2"/>
</dbReference>
<evidence type="ECO:0000313" key="5">
    <source>
        <dbReference type="EMBL" id="MBC5581082.1"/>
    </source>
</evidence>
<keyword evidence="1 3" id="KW-0732">Signal</keyword>
<evidence type="ECO:0000256" key="1">
    <source>
        <dbReference type="ARBA" id="ARBA00022729"/>
    </source>
</evidence>
<feature type="chain" id="PRO_5039614777" evidence="3">
    <location>
        <begin position="19"/>
        <end position="299"/>
    </location>
</feature>
<dbReference type="PANTHER" id="PTHR35936:SF17">
    <property type="entry name" value="ARGININE-BINDING EXTRACELLULAR PROTEIN ARTP"/>
    <property type="match status" value="1"/>
</dbReference>
<dbReference type="PANTHER" id="PTHR35936">
    <property type="entry name" value="MEMBRANE-BOUND LYTIC MUREIN TRANSGLYCOSYLASE F"/>
    <property type="match status" value="1"/>
</dbReference>
<proteinExistence type="predicted"/>
<feature type="signal peptide" evidence="3">
    <location>
        <begin position="1"/>
        <end position="18"/>
    </location>
</feature>
<dbReference type="AlphaFoldDB" id="A0A923I8W1"/>
<dbReference type="PROSITE" id="PS51257">
    <property type="entry name" value="PROKAR_LIPOPROTEIN"/>
    <property type="match status" value="1"/>
</dbReference>